<evidence type="ECO:0000313" key="2">
    <source>
        <dbReference type="EMBL" id="XBO41074.1"/>
    </source>
</evidence>
<feature type="domain" description="DUF6455" evidence="1">
    <location>
        <begin position="64"/>
        <end position="135"/>
    </location>
</feature>
<dbReference type="RefSeq" id="WP_406857926.1">
    <property type="nucleotide sequence ID" value="NZ_CP157484.1"/>
</dbReference>
<proteinExistence type="predicted"/>
<dbReference type="EMBL" id="CP157484">
    <property type="protein sequence ID" value="XBO41074.1"/>
    <property type="molecule type" value="Genomic_DNA"/>
</dbReference>
<dbReference type="AlphaFoldDB" id="A0AAU7JLT3"/>
<name>A0AAU7JLT3_9HYPH</name>
<accession>A0AAU7JLT3</accession>
<dbReference type="Pfam" id="PF20056">
    <property type="entry name" value="DUF6455"/>
    <property type="match status" value="1"/>
</dbReference>
<dbReference type="InterPro" id="IPR045601">
    <property type="entry name" value="DUF6455"/>
</dbReference>
<evidence type="ECO:0000259" key="1">
    <source>
        <dbReference type="Pfam" id="PF20056"/>
    </source>
</evidence>
<sequence length="136" mass="15117">MSAFNDQFPTTDVSDDLLARAYAWWRERREREELAGLSAAEFGRIARDLSLSAADLRDLSEDGDKGASLMRRMAQARGLDLDQARSRNADQIRDMAVACARCGEKKRCAQDLAEGIAHLTSGEYCPNAETFERLSA</sequence>
<reference evidence="2" key="1">
    <citation type="submission" date="2024-05" db="EMBL/GenBank/DDBJ databases">
        <authorList>
            <person name="Kim S."/>
            <person name="Heo J."/>
            <person name="Choi H."/>
            <person name="Choi Y."/>
            <person name="Kwon S.-W."/>
            <person name="Kim Y."/>
        </authorList>
    </citation>
    <scope>NUCLEOTIDE SEQUENCE</scope>
    <source>
        <strain evidence="2">KACC 23698</strain>
    </source>
</reference>
<gene>
    <name evidence="2" type="ORF">ABEG18_10025</name>
</gene>
<organism evidence="2">
    <name type="scientific">Alsobacter sp. KACC 23698</name>
    <dbReference type="NCBI Taxonomy" id="3149229"/>
    <lineage>
        <taxon>Bacteria</taxon>
        <taxon>Pseudomonadati</taxon>
        <taxon>Pseudomonadota</taxon>
        <taxon>Alphaproteobacteria</taxon>
        <taxon>Hyphomicrobiales</taxon>
        <taxon>Alsobacteraceae</taxon>
        <taxon>Alsobacter</taxon>
    </lineage>
</organism>
<protein>
    <submittedName>
        <fullName evidence="2">DUF6455 family protein</fullName>
    </submittedName>
</protein>